<evidence type="ECO:0000256" key="3">
    <source>
        <dbReference type="ARBA" id="ARBA00022827"/>
    </source>
</evidence>
<reference evidence="13" key="1">
    <citation type="journal article" date="2014" name="Int. J. Syst. Evol. Microbiol.">
        <title>Complete genome sequence of Corynebacterium casei LMG S-19264T (=DSM 44701T), isolated from a smear-ripened cheese.</title>
        <authorList>
            <consortium name="US DOE Joint Genome Institute (JGI-PGF)"/>
            <person name="Walter F."/>
            <person name="Albersmeier A."/>
            <person name="Kalinowski J."/>
            <person name="Ruckert C."/>
        </authorList>
    </citation>
    <scope>NUCLEOTIDE SEQUENCE</scope>
    <source>
        <strain evidence="13">CGMCC 1.10859</strain>
    </source>
</reference>
<evidence type="ECO:0000256" key="5">
    <source>
        <dbReference type="ARBA" id="ARBA00023002"/>
    </source>
</evidence>
<evidence type="ECO:0000256" key="1">
    <source>
        <dbReference type="ARBA" id="ARBA00007532"/>
    </source>
</evidence>
<evidence type="ECO:0000256" key="8">
    <source>
        <dbReference type="PIRSR" id="PIRSR000350-3"/>
    </source>
</evidence>
<name>A0AAN4ZX33_9RHOB</name>
<feature type="binding site" evidence="8">
    <location>
        <begin position="138"/>
        <end position="140"/>
    </location>
    <ligand>
        <name>FAD</name>
        <dbReference type="ChEBI" id="CHEBI:57692"/>
    </ligand>
</feature>
<evidence type="ECO:0000313" key="13">
    <source>
        <dbReference type="EMBL" id="GHD98220.1"/>
    </source>
</evidence>
<proteinExistence type="inferred from homology"/>
<evidence type="ECO:0000256" key="4">
    <source>
        <dbReference type="ARBA" id="ARBA00022857"/>
    </source>
</evidence>
<dbReference type="PROSITE" id="PS00076">
    <property type="entry name" value="PYRIDINE_REDOX_1"/>
    <property type="match status" value="1"/>
</dbReference>
<dbReference type="Gene3D" id="3.50.50.60">
    <property type="entry name" value="FAD/NAD(P)-binding domain"/>
    <property type="match status" value="2"/>
</dbReference>
<dbReference type="Proteomes" id="UP000634647">
    <property type="component" value="Unassembled WGS sequence"/>
</dbReference>
<dbReference type="InterPro" id="IPR012999">
    <property type="entry name" value="Pyr_OxRdtase_I_AS"/>
</dbReference>
<dbReference type="InterPro" id="IPR023753">
    <property type="entry name" value="FAD/NAD-binding_dom"/>
</dbReference>
<feature type="binding site" evidence="8">
    <location>
        <begin position="175"/>
        <end position="182"/>
    </location>
    <ligand>
        <name>NAD(+)</name>
        <dbReference type="ChEBI" id="CHEBI:57540"/>
    </ligand>
</feature>
<reference evidence="13" key="2">
    <citation type="submission" date="2023-06" db="EMBL/GenBank/DDBJ databases">
        <authorList>
            <person name="Sun Q."/>
            <person name="Zhou Y."/>
        </authorList>
    </citation>
    <scope>NUCLEOTIDE SEQUENCE</scope>
    <source>
        <strain evidence="13">CGMCC 1.10859</strain>
    </source>
</reference>
<dbReference type="PRINTS" id="PR00411">
    <property type="entry name" value="PNDRDTASEI"/>
</dbReference>
<feature type="domain" description="FAD/NAD(P)-binding" evidence="12">
    <location>
        <begin position="6"/>
        <end position="314"/>
    </location>
</feature>
<keyword evidence="5 10" id="KW-0560">Oxidoreductase</keyword>
<accession>A0AAN4ZX33</accession>
<evidence type="ECO:0000259" key="12">
    <source>
        <dbReference type="Pfam" id="PF07992"/>
    </source>
</evidence>
<dbReference type="InterPro" id="IPR001100">
    <property type="entry name" value="Pyr_nuc-diS_OxRdtase"/>
</dbReference>
<dbReference type="Pfam" id="PF02852">
    <property type="entry name" value="Pyr_redox_dim"/>
    <property type="match status" value="1"/>
</dbReference>
<feature type="binding site" evidence="8">
    <location>
        <position position="51"/>
    </location>
    <ligand>
        <name>FAD</name>
        <dbReference type="ChEBI" id="CHEBI:57692"/>
    </ligand>
</feature>
<comment type="cofactor">
    <cofactor evidence="8">
        <name>FAD</name>
        <dbReference type="ChEBI" id="CHEBI:57692"/>
    </cofactor>
    <text evidence="8">Binds 1 FAD per subunit.</text>
</comment>
<dbReference type="InterPro" id="IPR016156">
    <property type="entry name" value="FAD/NAD-linked_Rdtase_dimer_sf"/>
</dbReference>
<evidence type="ECO:0000256" key="10">
    <source>
        <dbReference type="RuleBase" id="RU003691"/>
    </source>
</evidence>
<dbReference type="GO" id="GO:0003955">
    <property type="term" value="F:NAD(P)H dehydrogenase (quinone) activity"/>
    <property type="evidence" value="ECO:0007669"/>
    <property type="project" value="TreeGrafter"/>
</dbReference>
<dbReference type="SUPFAM" id="SSF55424">
    <property type="entry name" value="FAD/NAD-linked reductases, dimerisation (C-terminal) domain"/>
    <property type="match status" value="1"/>
</dbReference>
<evidence type="ECO:0000259" key="11">
    <source>
        <dbReference type="Pfam" id="PF02852"/>
    </source>
</evidence>
<keyword evidence="8" id="KW-0520">NAD</keyword>
<dbReference type="RefSeq" id="WP_035842740.1">
    <property type="nucleotide sequence ID" value="NZ_BNAB01000001.1"/>
</dbReference>
<dbReference type="GO" id="GO:0050660">
    <property type="term" value="F:flavin adenine dinucleotide binding"/>
    <property type="evidence" value="ECO:0007669"/>
    <property type="project" value="TreeGrafter"/>
</dbReference>
<dbReference type="InterPro" id="IPR004099">
    <property type="entry name" value="Pyr_nucl-diS_OxRdtase_dimer"/>
</dbReference>
<feature type="binding site" evidence="8">
    <location>
        <position position="198"/>
    </location>
    <ligand>
        <name>NAD(+)</name>
        <dbReference type="ChEBI" id="CHEBI:57540"/>
    </ligand>
</feature>
<dbReference type="SUPFAM" id="SSF51905">
    <property type="entry name" value="FAD/NAD(P)-binding domain"/>
    <property type="match status" value="1"/>
</dbReference>
<feature type="binding site" evidence="8">
    <location>
        <position position="300"/>
    </location>
    <ligand>
        <name>FAD</name>
        <dbReference type="ChEBI" id="CHEBI:57692"/>
    </ligand>
</feature>
<comment type="similarity">
    <text evidence="1 10">Belongs to the class-I pyridine nucleotide-disulfide oxidoreductase family.</text>
</comment>
<sequence>MTRDADICVIGAGAGGLSVASGAAQMGARVVLIEADKMGGDCLNSGCVPSKALIAAAQRAHTFRHGGLGTAGSAPQVDFPAVMAHVRATIAAIAPHDSQERFEGLGVRVIRARARFASDREIEAGGQQIRARRFVIATGSRPAIPPIPGLANTPYLTNETIFGLDALPRHLIVLGGGPIGIELAQAFRRLGAEVTVIEAASALGREDPDLAQVALAGLRAEGVEIREKAPALEICGSAGAVEVKTEAGTIRGSHLLVATGRTPATEDLGLDHAGIETHDGAVKVDAHLRSSNRRVYAVGDVAGRGQFTHLAGYHAGIVLRALALGLPARLRSDHIPRVTYSDPEIAQVGLTEAEARALWPDIEVIRTPLAGNDRARAEGIDAGLLKLVIRRGRPLGAGIAAPGAGEMIAFWALALAARHKLSAIAGTVLPYPTLSEISKSAAGTYFSPKLFANPWIERMVRLVQRLP</sequence>
<comment type="caution">
    <text evidence="13">The sequence shown here is derived from an EMBL/GenBank/DDBJ whole genome shotgun (WGS) entry which is preliminary data.</text>
</comment>
<keyword evidence="6" id="KW-1015">Disulfide bond</keyword>
<evidence type="ECO:0000256" key="2">
    <source>
        <dbReference type="ARBA" id="ARBA00022630"/>
    </source>
</evidence>
<dbReference type="Gene3D" id="3.30.390.30">
    <property type="match status" value="1"/>
</dbReference>
<organism evidence="13 14">
    <name type="scientific">Allgaiera indica</name>
    <dbReference type="NCBI Taxonomy" id="765699"/>
    <lineage>
        <taxon>Bacteria</taxon>
        <taxon>Pseudomonadati</taxon>
        <taxon>Pseudomonadota</taxon>
        <taxon>Alphaproteobacteria</taxon>
        <taxon>Rhodobacterales</taxon>
        <taxon>Paracoccaceae</taxon>
        <taxon>Allgaiera</taxon>
    </lineage>
</organism>
<keyword evidence="3 8" id="KW-0274">FAD</keyword>
<dbReference type="PANTHER" id="PTHR43014">
    <property type="entry name" value="MERCURIC REDUCTASE"/>
    <property type="match status" value="1"/>
</dbReference>
<feature type="binding site" evidence="8">
    <location>
        <position position="260"/>
    </location>
    <ligand>
        <name>NAD(+)</name>
        <dbReference type="ChEBI" id="CHEBI:57540"/>
    </ligand>
</feature>
<evidence type="ECO:0000313" key="14">
    <source>
        <dbReference type="Proteomes" id="UP000634647"/>
    </source>
</evidence>
<dbReference type="GO" id="GO:0016668">
    <property type="term" value="F:oxidoreductase activity, acting on a sulfur group of donors, NAD(P) as acceptor"/>
    <property type="evidence" value="ECO:0007669"/>
    <property type="project" value="InterPro"/>
</dbReference>
<evidence type="ECO:0000256" key="9">
    <source>
        <dbReference type="PIRSR" id="PIRSR000350-4"/>
    </source>
</evidence>
<dbReference type="PRINTS" id="PR00368">
    <property type="entry name" value="FADPNR"/>
</dbReference>
<dbReference type="AlphaFoldDB" id="A0AAN4ZX33"/>
<keyword evidence="7 10" id="KW-0676">Redox-active center</keyword>
<keyword evidence="4" id="KW-0521">NADP</keyword>
<protein>
    <submittedName>
        <fullName evidence="13">Dihydrolipoamide dehydrogenase</fullName>
    </submittedName>
</protein>
<dbReference type="Pfam" id="PF07992">
    <property type="entry name" value="Pyr_redox_2"/>
    <property type="match status" value="1"/>
</dbReference>
<keyword evidence="8" id="KW-0547">Nucleotide-binding</keyword>
<dbReference type="PIRSF" id="PIRSF000350">
    <property type="entry name" value="Mercury_reductase_MerA"/>
    <property type="match status" value="1"/>
</dbReference>
<gene>
    <name evidence="13" type="primary">merA1</name>
    <name evidence="13" type="ORF">GCM10008024_00860</name>
</gene>
<dbReference type="InterPro" id="IPR036188">
    <property type="entry name" value="FAD/NAD-bd_sf"/>
</dbReference>
<keyword evidence="2 10" id="KW-0285">Flavoprotein</keyword>
<dbReference type="EMBL" id="BNAB01000001">
    <property type="protein sequence ID" value="GHD98220.1"/>
    <property type="molecule type" value="Genomic_DNA"/>
</dbReference>
<feature type="disulfide bond" description="Redox-active" evidence="9">
    <location>
        <begin position="42"/>
        <end position="47"/>
    </location>
</feature>
<feature type="domain" description="Pyridine nucleotide-disulphide oxidoreductase dimerisation" evidence="11">
    <location>
        <begin position="335"/>
        <end position="441"/>
    </location>
</feature>
<dbReference type="PANTHER" id="PTHR43014:SF2">
    <property type="entry name" value="MERCURIC REDUCTASE"/>
    <property type="match status" value="1"/>
</dbReference>
<evidence type="ECO:0000256" key="6">
    <source>
        <dbReference type="ARBA" id="ARBA00023157"/>
    </source>
</evidence>
<evidence type="ECO:0000256" key="7">
    <source>
        <dbReference type="ARBA" id="ARBA00023284"/>
    </source>
</evidence>